<dbReference type="InterPro" id="IPR029021">
    <property type="entry name" value="Prot-tyrosine_phosphatase-like"/>
</dbReference>
<reference evidence="2 3" key="1">
    <citation type="submission" date="2018-07" db="EMBL/GenBank/DDBJ databases">
        <title>Genomic Encyclopedia of Type Strains, Phase III (KMG-III): the genomes of soil and plant-associated and newly described type strains.</title>
        <authorList>
            <person name="Whitman W."/>
        </authorList>
    </citation>
    <scope>NUCLEOTIDE SEQUENCE [LARGE SCALE GENOMIC DNA]</scope>
    <source>
        <strain evidence="2 3">CECT 8236</strain>
    </source>
</reference>
<dbReference type="SUPFAM" id="SSF52799">
    <property type="entry name" value="(Phosphotyrosine protein) phosphatases II"/>
    <property type="match status" value="1"/>
</dbReference>
<sequence>MNRIIPFQGTNNFRDMGGYRTADGRKVKFGLFFRSDELTALTEQDLTAFRTLNIRTIFDYRDEGEARHKPDPAIAGALNIRLSAVPEDQVTRINMPGKMESRDRSQHFIEDMVNSGFFKKFRADAMLIELYSKIAINNPSYKRLMDLIRLPDRLGLLHHCTAGKDRTGVGSALILLALGVPEETIMEDYLLTNEMMKAYNGEQLRRFAEHVDEAELRNIEQMLGVKEEFMEAVFGSIKTTYGSVDSYLAEEFGLRKEQREALQEMCLE</sequence>
<gene>
    <name evidence="2" type="ORF">DFP95_104287</name>
</gene>
<dbReference type="InterPro" id="IPR026893">
    <property type="entry name" value="Tyr/Ser_Pase_IphP-type"/>
</dbReference>
<comment type="similarity">
    <text evidence="1">Belongs to the protein-tyrosine phosphatase family.</text>
</comment>
<name>A0A3D9INE2_9BACL</name>
<dbReference type="Gene3D" id="3.90.190.10">
    <property type="entry name" value="Protein tyrosine phosphatase superfamily"/>
    <property type="match status" value="1"/>
</dbReference>
<dbReference type="Pfam" id="PF13350">
    <property type="entry name" value="Y_phosphatase3"/>
    <property type="match status" value="1"/>
</dbReference>
<dbReference type="RefSeq" id="WP_115992570.1">
    <property type="nucleotide sequence ID" value="NZ_QRDY01000004.1"/>
</dbReference>
<comment type="caution">
    <text evidence="2">The sequence shown here is derived from an EMBL/GenBank/DDBJ whole genome shotgun (WGS) entry which is preliminary data.</text>
</comment>
<evidence type="ECO:0000313" key="3">
    <source>
        <dbReference type="Proteomes" id="UP000256869"/>
    </source>
</evidence>
<dbReference type="GO" id="GO:0004721">
    <property type="term" value="F:phosphoprotein phosphatase activity"/>
    <property type="evidence" value="ECO:0007669"/>
    <property type="project" value="InterPro"/>
</dbReference>
<evidence type="ECO:0000313" key="2">
    <source>
        <dbReference type="EMBL" id="RED63293.1"/>
    </source>
</evidence>
<dbReference type="OrthoDB" id="1188001at2"/>
<proteinExistence type="inferred from homology"/>
<evidence type="ECO:0000256" key="1">
    <source>
        <dbReference type="ARBA" id="ARBA00009580"/>
    </source>
</evidence>
<dbReference type="PANTHER" id="PTHR31126">
    <property type="entry name" value="TYROSINE-PROTEIN PHOSPHATASE"/>
    <property type="match status" value="1"/>
</dbReference>
<keyword evidence="3" id="KW-1185">Reference proteome</keyword>
<accession>A0A3D9INE2</accession>
<dbReference type="PANTHER" id="PTHR31126:SF1">
    <property type="entry name" value="TYROSINE SPECIFIC PROTEIN PHOSPHATASES DOMAIN-CONTAINING PROTEIN"/>
    <property type="match status" value="1"/>
</dbReference>
<dbReference type="AlphaFoldDB" id="A0A3D9INE2"/>
<dbReference type="EMBL" id="QRDY01000004">
    <property type="protein sequence ID" value="RED63293.1"/>
    <property type="molecule type" value="Genomic_DNA"/>
</dbReference>
<protein>
    <submittedName>
        <fullName evidence="2">Protein-tyrosine phosphatase</fullName>
    </submittedName>
</protein>
<dbReference type="Proteomes" id="UP000256869">
    <property type="component" value="Unassembled WGS sequence"/>
</dbReference>
<organism evidence="2 3">
    <name type="scientific">Cohnella lupini</name>
    <dbReference type="NCBI Taxonomy" id="1294267"/>
    <lineage>
        <taxon>Bacteria</taxon>
        <taxon>Bacillati</taxon>
        <taxon>Bacillota</taxon>
        <taxon>Bacilli</taxon>
        <taxon>Bacillales</taxon>
        <taxon>Paenibacillaceae</taxon>
        <taxon>Cohnella</taxon>
    </lineage>
</organism>